<dbReference type="STRING" id="6412.T1EKU2"/>
<evidence type="ECO:0000256" key="1">
    <source>
        <dbReference type="ARBA" id="ARBA00005234"/>
    </source>
</evidence>
<keyword evidence="5" id="KW-0378">Hydrolase</keyword>
<keyword evidence="3" id="KW-0645">Protease</keyword>
<dbReference type="OMA" id="STMADFC"/>
<dbReference type="RefSeq" id="XP_009019412.1">
    <property type="nucleotide sequence ID" value="XM_009021164.1"/>
</dbReference>
<dbReference type="PROSITE" id="PS50600">
    <property type="entry name" value="ULP_PROTEASE"/>
    <property type="match status" value="1"/>
</dbReference>
<proteinExistence type="inferred from homology"/>
<protein>
    <recommendedName>
        <fullName evidence="6">Ubiquitin-like protease family profile domain-containing protein</fullName>
    </recommendedName>
</protein>
<organism evidence="8 9">
    <name type="scientific">Helobdella robusta</name>
    <name type="common">Californian leech</name>
    <dbReference type="NCBI Taxonomy" id="6412"/>
    <lineage>
        <taxon>Eukaryota</taxon>
        <taxon>Metazoa</taxon>
        <taxon>Spiralia</taxon>
        <taxon>Lophotrochozoa</taxon>
        <taxon>Annelida</taxon>
        <taxon>Clitellata</taxon>
        <taxon>Hirudinea</taxon>
        <taxon>Rhynchobdellida</taxon>
        <taxon>Glossiphoniidae</taxon>
        <taxon>Helobdella</taxon>
    </lineage>
</organism>
<dbReference type="HOGENOM" id="CLU_2164657_0_0_1"/>
<dbReference type="AlphaFoldDB" id="T1EKU2"/>
<evidence type="ECO:0000313" key="9">
    <source>
        <dbReference type="Proteomes" id="UP000015101"/>
    </source>
</evidence>
<dbReference type="EMBL" id="KB096742">
    <property type="protein sequence ID" value="ESO02004.1"/>
    <property type="molecule type" value="Genomic_DNA"/>
</dbReference>
<keyword evidence="4" id="KW-0833">Ubl conjugation pathway</keyword>
<dbReference type="PANTHER" id="PTHR46896:SF3">
    <property type="entry name" value="FI06413P-RELATED"/>
    <property type="match status" value="1"/>
</dbReference>
<evidence type="ECO:0000256" key="3">
    <source>
        <dbReference type="ARBA" id="ARBA00022670"/>
    </source>
</evidence>
<evidence type="ECO:0000256" key="5">
    <source>
        <dbReference type="ARBA" id="ARBA00022801"/>
    </source>
</evidence>
<evidence type="ECO:0000259" key="6">
    <source>
        <dbReference type="PROSITE" id="PS50600"/>
    </source>
</evidence>
<keyword evidence="9" id="KW-1185">Reference proteome</keyword>
<dbReference type="Proteomes" id="UP000015101">
    <property type="component" value="Unassembled WGS sequence"/>
</dbReference>
<comment type="similarity">
    <text evidence="1">Belongs to the peptidase C48 family.</text>
</comment>
<dbReference type="InterPro" id="IPR051947">
    <property type="entry name" value="Sentrin-specific_protease"/>
</dbReference>
<dbReference type="InterPro" id="IPR003653">
    <property type="entry name" value="Peptidase_C48_C"/>
</dbReference>
<sequence>RPCILIFDSLVGPVRNSGSVIKLLREYLQVEWDMKMRAEHGSRIFNKDTMRGGFPECPQQTNYSDCGIYILQYVQSFFTNPIENYTFPIKLAKWFDETIVCKKRSQLQQLIMKMQV</sequence>
<evidence type="ECO:0000313" key="8">
    <source>
        <dbReference type="EnsemblMetazoa" id="HelroP152590"/>
    </source>
</evidence>
<keyword evidence="2" id="KW-0597">Phosphoprotein</keyword>
<dbReference type="KEGG" id="hro:HELRODRAFT_152590"/>
<dbReference type="GO" id="GO:0006508">
    <property type="term" value="P:proteolysis"/>
    <property type="evidence" value="ECO:0007669"/>
    <property type="project" value="UniProtKB-KW"/>
</dbReference>
<dbReference type="GO" id="GO:0008234">
    <property type="term" value="F:cysteine-type peptidase activity"/>
    <property type="evidence" value="ECO:0007669"/>
    <property type="project" value="InterPro"/>
</dbReference>
<dbReference type="EnsemblMetazoa" id="HelroT152590">
    <property type="protein sequence ID" value="HelroP152590"/>
    <property type="gene ID" value="HelroG152590"/>
</dbReference>
<dbReference type="Gene3D" id="1.10.418.20">
    <property type="match status" value="1"/>
</dbReference>
<dbReference type="GeneID" id="20197192"/>
<reference evidence="7 9" key="2">
    <citation type="journal article" date="2013" name="Nature">
        <title>Insights into bilaterian evolution from three spiralian genomes.</title>
        <authorList>
            <person name="Simakov O."/>
            <person name="Marletaz F."/>
            <person name="Cho S.J."/>
            <person name="Edsinger-Gonzales E."/>
            <person name="Havlak P."/>
            <person name="Hellsten U."/>
            <person name="Kuo D.H."/>
            <person name="Larsson T."/>
            <person name="Lv J."/>
            <person name="Arendt D."/>
            <person name="Savage R."/>
            <person name="Osoegawa K."/>
            <person name="de Jong P."/>
            <person name="Grimwood J."/>
            <person name="Chapman J.A."/>
            <person name="Shapiro H."/>
            <person name="Aerts A."/>
            <person name="Otillar R.P."/>
            <person name="Terry A.Y."/>
            <person name="Boore J.L."/>
            <person name="Grigoriev I.V."/>
            <person name="Lindberg D.R."/>
            <person name="Seaver E.C."/>
            <person name="Weisblat D.A."/>
            <person name="Putnam N.H."/>
            <person name="Rokhsar D.S."/>
        </authorList>
    </citation>
    <scope>NUCLEOTIDE SEQUENCE</scope>
</reference>
<evidence type="ECO:0000256" key="2">
    <source>
        <dbReference type="ARBA" id="ARBA00022553"/>
    </source>
</evidence>
<evidence type="ECO:0000256" key="4">
    <source>
        <dbReference type="ARBA" id="ARBA00022786"/>
    </source>
</evidence>
<dbReference type="EMBL" id="AMQM01000769">
    <property type="status" value="NOT_ANNOTATED_CDS"/>
    <property type="molecule type" value="Genomic_DNA"/>
</dbReference>
<gene>
    <name evidence="8" type="primary">20197192</name>
    <name evidence="7" type="ORF">HELRODRAFT_152590</name>
</gene>
<dbReference type="InterPro" id="IPR038765">
    <property type="entry name" value="Papain-like_cys_pep_sf"/>
</dbReference>
<dbReference type="Pfam" id="PF02902">
    <property type="entry name" value="Peptidase_C48"/>
    <property type="match status" value="1"/>
</dbReference>
<reference evidence="9" key="1">
    <citation type="submission" date="2012-12" db="EMBL/GenBank/DDBJ databases">
        <authorList>
            <person name="Hellsten U."/>
            <person name="Grimwood J."/>
            <person name="Chapman J.A."/>
            <person name="Shapiro H."/>
            <person name="Aerts A."/>
            <person name="Otillar R.P."/>
            <person name="Terry A.Y."/>
            <person name="Boore J.L."/>
            <person name="Simakov O."/>
            <person name="Marletaz F."/>
            <person name="Cho S.-J."/>
            <person name="Edsinger-Gonzales E."/>
            <person name="Havlak P."/>
            <person name="Kuo D.-H."/>
            <person name="Larsson T."/>
            <person name="Lv J."/>
            <person name="Arendt D."/>
            <person name="Savage R."/>
            <person name="Osoegawa K."/>
            <person name="de Jong P."/>
            <person name="Lindberg D.R."/>
            <person name="Seaver E.C."/>
            <person name="Weisblat D.A."/>
            <person name="Putnam N.H."/>
            <person name="Grigoriev I.V."/>
            <person name="Rokhsar D.S."/>
        </authorList>
    </citation>
    <scope>NUCLEOTIDE SEQUENCE</scope>
</reference>
<reference evidence="8" key="3">
    <citation type="submission" date="2015-06" db="UniProtKB">
        <authorList>
            <consortium name="EnsemblMetazoa"/>
        </authorList>
    </citation>
    <scope>IDENTIFICATION</scope>
</reference>
<accession>T1EKU2</accession>
<evidence type="ECO:0000313" key="7">
    <source>
        <dbReference type="EMBL" id="ESO02004.1"/>
    </source>
</evidence>
<dbReference type="CTD" id="20197192"/>
<feature type="domain" description="Ubiquitin-like protease family profile" evidence="6">
    <location>
        <begin position="1"/>
        <end position="77"/>
    </location>
</feature>
<dbReference type="SUPFAM" id="SSF54001">
    <property type="entry name" value="Cysteine proteinases"/>
    <property type="match status" value="1"/>
</dbReference>
<name>T1EKU2_HELRO</name>
<dbReference type="InParanoid" id="T1EKU2"/>
<dbReference type="FunFam" id="1.10.418.20:FF:000001">
    <property type="entry name" value="sentrin-specific protease 6 isoform X1"/>
    <property type="match status" value="1"/>
</dbReference>
<dbReference type="eggNOG" id="KOG0779">
    <property type="taxonomic scope" value="Eukaryota"/>
</dbReference>
<dbReference type="OrthoDB" id="442460at2759"/>
<dbReference type="PANTHER" id="PTHR46896">
    <property type="entry name" value="SENTRIN-SPECIFIC PROTEASE"/>
    <property type="match status" value="1"/>
</dbReference>